<keyword evidence="1" id="KW-0812">Transmembrane</keyword>
<protein>
    <submittedName>
        <fullName evidence="2">CcmD family protein</fullName>
    </submittedName>
</protein>
<dbReference type="InterPro" id="IPR030888">
    <property type="entry name" value="Put_ccm"/>
</dbReference>
<gene>
    <name evidence="2" type="ORF">P0M35_06285</name>
</gene>
<keyword evidence="1" id="KW-1133">Transmembrane helix</keyword>
<dbReference type="EMBL" id="JARGDL010000006">
    <property type="protein sequence ID" value="MDF1611750.1"/>
    <property type="molecule type" value="Genomic_DNA"/>
</dbReference>
<dbReference type="RefSeq" id="WP_321535517.1">
    <property type="nucleotide sequence ID" value="NZ_JARGDL010000006.1"/>
</dbReference>
<sequence length="56" mass="6586">MENGLIGFFEKNSIYIVMFIILVVWIGIFLFMFRTDKHLKDIEKELQSSSSKGKEN</sequence>
<evidence type="ECO:0000313" key="2">
    <source>
        <dbReference type="EMBL" id="MDF1611750.1"/>
    </source>
</evidence>
<feature type="transmembrane region" description="Helical" evidence="1">
    <location>
        <begin position="12"/>
        <end position="33"/>
    </location>
</feature>
<keyword evidence="1" id="KW-0472">Membrane</keyword>
<organism evidence="2 3">
    <name type="scientific">Stygiobacter electus</name>
    <dbReference type="NCBI Taxonomy" id="3032292"/>
    <lineage>
        <taxon>Bacteria</taxon>
        <taxon>Pseudomonadati</taxon>
        <taxon>Ignavibacteriota</taxon>
        <taxon>Ignavibacteria</taxon>
        <taxon>Ignavibacteriales</taxon>
        <taxon>Melioribacteraceae</taxon>
        <taxon>Stygiobacter</taxon>
    </lineage>
</organism>
<dbReference type="AlphaFoldDB" id="A0AAE3P007"/>
<dbReference type="NCBIfam" id="TIGR04391">
    <property type="entry name" value="CcmD_alt_fam"/>
    <property type="match status" value="1"/>
</dbReference>
<keyword evidence="3" id="KW-1185">Reference proteome</keyword>
<evidence type="ECO:0000313" key="3">
    <source>
        <dbReference type="Proteomes" id="UP001221302"/>
    </source>
</evidence>
<accession>A0AAE3P007</accession>
<comment type="caution">
    <text evidence="2">The sequence shown here is derived from an EMBL/GenBank/DDBJ whole genome shotgun (WGS) entry which is preliminary data.</text>
</comment>
<evidence type="ECO:0000256" key="1">
    <source>
        <dbReference type="SAM" id="Phobius"/>
    </source>
</evidence>
<proteinExistence type="predicted"/>
<name>A0AAE3P007_9BACT</name>
<reference evidence="2" key="1">
    <citation type="submission" date="2023-03" db="EMBL/GenBank/DDBJ databases">
        <title>Stygiobacter electus gen. nov., sp. nov., facultatively anaerobic thermotolerant bacterium of the class Ignavibacteria from a well of Yessentuki mineral water deposit.</title>
        <authorList>
            <person name="Podosokorskaya O.A."/>
            <person name="Elcheninov A.G."/>
            <person name="Petrova N.F."/>
            <person name="Zavarzina D.G."/>
            <person name="Kublanov I.V."/>
            <person name="Merkel A.Y."/>
        </authorList>
    </citation>
    <scope>NUCLEOTIDE SEQUENCE</scope>
    <source>
        <strain evidence="2">09-Me</strain>
    </source>
</reference>
<dbReference type="Proteomes" id="UP001221302">
    <property type="component" value="Unassembled WGS sequence"/>
</dbReference>